<dbReference type="PANTHER" id="PTHR43384:SF14">
    <property type="entry name" value="ESX-1 SECRETION-ASSOCIATED PROTEIN ESPI"/>
    <property type="match status" value="1"/>
</dbReference>
<dbReference type="AlphaFoldDB" id="A0A1L7RQ76"/>
<dbReference type="SUPFAM" id="SSF52540">
    <property type="entry name" value="P-loop containing nucleoside triphosphate hydrolases"/>
    <property type="match status" value="1"/>
</dbReference>
<reference evidence="2" key="1">
    <citation type="submission" date="2014-07" db="EMBL/GenBank/DDBJ databases">
        <authorList>
            <person name="Zhang J.E."/>
            <person name="Yang H."/>
            <person name="Guo J."/>
            <person name="Deng Z."/>
            <person name="Luo H."/>
            <person name="Luo M."/>
            <person name="Zhao B."/>
        </authorList>
    </citation>
    <scope>NUCLEOTIDE SEQUENCE</scope>
    <source>
        <strain evidence="2">AM4</strain>
    </source>
</reference>
<dbReference type="InterPro" id="IPR027417">
    <property type="entry name" value="P-loop_NTPase"/>
</dbReference>
<feature type="compositionally biased region" description="Pro residues" evidence="1">
    <location>
        <begin position="103"/>
        <end position="114"/>
    </location>
</feature>
<protein>
    <submittedName>
        <fullName evidence="2">ATPase involved in chromosome partitioning</fullName>
    </submittedName>
</protein>
<dbReference type="EMBL" id="LK995500">
    <property type="protein sequence ID" value="CED91303.1"/>
    <property type="molecule type" value="Genomic_DNA"/>
</dbReference>
<dbReference type="GO" id="GO:0051782">
    <property type="term" value="P:negative regulation of cell division"/>
    <property type="evidence" value="ECO:0007669"/>
    <property type="project" value="TreeGrafter"/>
</dbReference>
<accession>A0A1L7RQ76</accession>
<dbReference type="GO" id="GO:0005829">
    <property type="term" value="C:cytosol"/>
    <property type="evidence" value="ECO:0007669"/>
    <property type="project" value="TreeGrafter"/>
</dbReference>
<evidence type="ECO:0000313" key="2">
    <source>
        <dbReference type="EMBL" id="CED91303.1"/>
    </source>
</evidence>
<feature type="region of interest" description="Disordered" evidence="1">
    <location>
        <begin position="91"/>
        <end position="118"/>
    </location>
</feature>
<dbReference type="GO" id="GO:0009898">
    <property type="term" value="C:cytoplasmic side of plasma membrane"/>
    <property type="evidence" value="ECO:0007669"/>
    <property type="project" value="TreeGrafter"/>
</dbReference>
<dbReference type="RefSeq" id="WP_210580125.1">
    <property type="nucleotide sequence ID" value="NZ_LK995500.1"/>
</dbReference>
<evidence type="ECO:0000256" key="1">
    <source>
        <dbReference type="SAM" id="MobiDB-lite"/>
    </source>
</evidence>
<dbReference type="InterPro" id="IPR050625">
    <property type="entry name" value="ParA/MinD_ATPase"/>
</dbReference>
<dbReference type="PANTHER" id="PTHR43384">
    <property type="entry name" value="SEPTUM SITE-DETERMINING PROTEIN MIND HOMOLOG, CHLOROPLASTIC-RELATED"/>
    <property type="match status" value="1"/>
</dbReference>
<name>A0A1L7RQ76_9ACTO</name>
<proteinExistence type="predicted"/>
<sequence>MTTATVTLDESGAGSITIGDTVRPIRGTDLADARDRVKRELTARAEQAGQPVTMVCAEPAGTYWISVHPDGRMTAVEPAQQTMPAAPIAPAAARTPAPVHSAPTPPEQPAPPSPLSVAQIPAAPLNTSTPDAAPLRLVEQPPAPTDHVERVESESANELRPATRRERQADLRQQTLLDQITNEAPAKTGLRGVLNILGMHLAPSDSERAERADIAAVSGHWPGPRTVAVVNGKGGAAKTPTTILLSAVFARNGGAGVVSWDNNPTRGTLGWRTEQGPHDSTVLDLLPHVDHLLSPSAQAAEMAAFTHHQREDRYDVLRSRPEVLADANPGDAATFGRIHDVLTKYYRLVLIDSGNDESAASWKAMIHRADAIVVPTITRPEHAESARLLLAELAGADEHSAQLADEALVIVSQGSRGEPAPTELVNTFSGIARQAVGIPYDPAMAGRPLILDSLAPATRRAWLAAAAAVAAAL</sequence>
<dbReference type="Gene3D" id="3.40.50.300">
    <property type="entry name" value="P-loop containing nucleotide triphosphate hydrolases"/>
    <property type="match status" value="1"/>
</dbReference>
<organism evidence="2">
    <name type="scientific">Actinomyces succiniciruminis</name>
    <dbReference type="NCBI Taxonomy" id="1522002"/>
    <lineage>
        <taxon>Bacteria</taxon>
        <taxon>Bacillati</taxon>
        <taxon>Actinomycetota</taxon>
        <taxon>Actinomycetes</taxon>
        <taxon>Actinomycetales</taxon>
        <taxon>Actinomycetaceae</taxon>
        <taxon>Actinomyces</taxon>
    </lineage>
</organism>
<gene>
    <name evidence="2" type="ORF">AAM4_1471</name>
</gene>
<dbReference type="GO" id="GO:0016887">
    <property type="term" value="F:ATP hydrolysis activity"/>
    <property type="evidence" value="ECO:0007669"/>
    <property type="project" value="TreeGrafter"/>
</dbReference>
<dbReference type="GO" id="GO:0005524">
    <property type="term" value="F:ATP binding"/>
    <property type="evidence" value="ECO:0007669"/>
    <property type="project" value="TreeGrafter"/>
</dbReference>
<feature type="region of interest" description="Disordered" evidence="1">
    <location>
        <begin position="143"/>
        <end position="167"/>
    </location>
</feature>